<feature type="region of interest" description="Disordered" evidence="1">
    <location>
        <begin position="1"/>
        <end position="34"/>
    </location>
</feature>
<comment type="caution">
    <text evidence="3">The sequence shown here is derived from an EMBL/GenBank/DDBJ whole genome shotgun (WGS) entry which is preliminary data.</text>
</comment>
<sequence>MDDEISRIPRAPGAAPAPRSEAPGPDGPIPADGLFGPQSVSWRVHTDPAMLLAGIRALLLQALHPLAMAGVAAHSAFREDPWGRLYRTASFIGAVTYGTGTEAQAAIDRVRAVHRHVHGTDPVTGRPYDANDPALLTWVHASEVGSFLEVTRRAGLRLPPAEADTYLAEQAGVARRVGVPPDHPVPRTTDELDAYFASVRPDLVITPAAREAARFALAPPFPAWVRYATPARPLWAALTALAFGLLPDWARGMYGWPTWPVIPPLATLQARGLRTALVALPRSLKEGPHLKAARARLASTPAATR</sequence>
<dbReference type="Pfam" id="PF09995">
    <property type="entry name" value="MPAB_Lcp_cat"/>
    <property type="match status" value="1"/>
</dbReference>
<keyword evidence="4" id="KW-1185">Reference proteome</keyword>
<organism evidence="3 4">
    <name type="scientific">Streptomyces meridianus</name>
    <dbReference type="NCBI Taxonomy" id="2938945"/>
    <lineage>
        <taxon>Bacteria</taxon>
        <taxon>Bacillati</taxon>
        <taxon>Actinomycetota</taxon>
        <taxon>Actinomycetes</taxon>
        <taxon>Kitasatosporales</taxon>
        <taxon>Streptomycetaceae</taxon>
        <taxon>Streptomyces</taxon>
    </lineage>
</organism>
<evidence type="ECO:0000313" key="4">
    <source>
        <dbReference type="Proteomes" id="UP001167160"/>
    </source>
</evidence>
<dbReference type="EMBL" id="JAMQGM010000069">
    <property type="protein sequence ID" value="MCM2580528.1"/>
    <property type="molecule type" value="Genomic_DNA"/>
</dbReference>
<protein>
    <submittedName>
        <fullName evidence="3">DUF2236 domain-containing protein</fullName>
    </submittedName>
</protein>
<evidence type="ECO:0000259" key="2">
    <source>
        <dbReference type="Pfam" id="PF09995"/>
    </source>
</evidence>
<gene>
    <name evidence="3" type="ORF">M1E25_24870</name>
</gene>
<proteinExistence type="predicted"/>
<reference evidence="3" key="1">
    <citation type="journal article" date="2023" name="Int. J. Syst. Evol. Microbiol.">
        <title>Streptomyces meridianus sp. nov. isolated from brackish water of the Tagus estuary in Alcochete, Portugal.</title>
        <authorList>
            <person name="Santos J.D.N."/>
            <person name="Klimek D."/>
            <person name="Calusinska M."/>
            <person name="Lobo Da Cunha A."/>
            <person name="Catita J."/>
            <person name="Goncalves H."/>
            <person name="Gonzalez I."/>
            <person name="Reyes F."/>
            <person name="Lage O.M."/>
        </authorList>
    </citation>
    <scope>NUCLEOTIDE SEQUENCE</scope>
    <source>
        <strain evidence="3">MTZ3.1</strain>
    </source>
</reference>
<accession>A0ABT0XDB7</accession>
<feature type="domain" description="ER-bound oxygenase mpaB/mpaB'/Rubber oxygenase catalytic" evidence="2">
    <location>
        <begin position="42"/>
        <end position="262"/>
    </location>
</feature>
<evidence type="ECO:0000313" key="3">
    <source>
        <dbReference type="EMBL" id="MCM2580528.1"/>
    </source>
</evidence>
<dbReference type="RefSeq" id="WP_251419456.1">
    <property type="nucleotide sequence ID" value="NZ_JAMQGM010000069.1"/>
</dbReference>
<dbReference type="Proteomes" id="UP001167160">
    <property type="component" value="Unassembled WGS sequence"/>
</dbReference>
<feature type="compositionally biased region" description="Low complexity" evidence="1">
    <location>
        <begin position="8"/>
        <end position="33"/>
    </location>
</feature>
<dbReference type="PANTHER" id="PTHR36151">
    <property type="entry name" value="BLR2777 PROTEIN"/>
    <property type="match status" value="1"/>
</dbReference>
<name>A0ABT0XDB7_9ACTN</name>
<dbReference type="PANTHER" id="PTHR36151:SF3">
    <property type="entry name" value="ER-BOUND OXYGENASE MPAB_MPAB'_RUBBER OXYGENASE CATALYTIC DOMAIN-CONTAINING PROTEIN"/>
    <property type="match status" value="1"/>
</dbReference>
<dbReference type="InterPro" id="IPR018713">
    <property type="entry name" value="MPAB/Lcp_cat_dom"/>
</dbReference>
<evidence type="ECO:0000256" key="1">
    <source>
        <dbReference type="SAM" id="MobiDB-lite"/>
    </source>
</evidence>